<dbReference type="RefSeq" id="WP_082742646.1">
    <property type="nucleotide sequence ID" value="NZ_AP014704.1"/>
</dbReference>
<keyword evidence="2" id="KW-0719">Serine esterase</keyword>
<dbReference type="PATRIC" id="fig|270351.10.peg.4480"/>
<evidence type="ECO:0000256" key="7">
    <source>
        <dbReference type="ARBA" id="ARBA00023157"/>
    </source>
</evidence>
<dbReference type="GO" id="GO:0052689">
    <property type="term" value="F:carboxylic ester hydrolase activity"/>
    <property type="evidence" value="ECO:0007669"/>
    <property type="project" value="UniProtKB-KW"/>
</dbReference>
<evidence type="ECO:0000256" key="3">
    <source>
        <dbReference type="ARBA" id="ARBA00022723"/>
    </source>
</evidence>
<evidence type="ECO:0000256" key="1">
    <source>
        <dbReference type="ARBA" id="ARBA00006249"/>
    </source>
</evidence>
<organism evidence="9 10">
    <name type="scientific">Methylobacterium aquaticum</name>
    <dbReference type="NCBI Taxonomy" id="270351"/>
    <lineage>
        <taxon>Bacteria</taxon>
        <taxon>Pseudomonadati</taxon>
        <taxon>Pseudomonadota</taxon>
        <taxon>Alphaproteobacteria</taxon>
        <taxon>Hyphomicrobiales</taxon>
        <taxon>Methylobacteriaceae</taxon>
        <taxon>Methylobacterium</taxon>
    </lineage>
</organism>
<protein>
    <submittedName>
        <fullName evidence="9">Tannase</fullName>
    </submittedName>
</protein>
<reference evidence="10" key="2">
    <citation type="submission" date="2015-01" db="EMBL/GenBank/DDBJ databases">
        <title>Complete genome sequence of Methylobacterium aquaticum strain 22A.</title>
        <authorList>
            <person name="Tani A."/>
            <person name="Ogura Y."/>
            <person name="Hayashi T."/>
        </authorList>
    </citation>
    <scope>NUCLEOTIDE SEQUENCE [LARGE SCALE GENOMIC DNA]</scope>
    <source>
        <strain evidence="10">MA-22A</strain>
    </source>
</reference>
<gene>
    <name evidence="9" type="ORF">Maq22A_c23270</name>
</gene>
<evidence type="ECO:0000256" key="4">
    <source>
        <dbReference type="ARBA" id="ARBA00022729"/>
    </source>
</evidence>
<proteinExistence type="inferred from homology"/>
<keyword evidence="7" id="KW-1015">Disulfide bond</keyword>
<keyword evidence="5" id="KW-0378">Hydrolase</keyword>
<dbReference type="AlphaFoldDB" id="A0A0C6FQP1"/>
<feature type="region of interest" description="Disordered" evidence="8">
    <location>
        <begin position="506"/>
        <end position="536"/>
    </location>
</feature>
<dbReference type="STRING" id="270351.Maq22A_c23270"/>
<keyword evidence="3" id="KW-0479">Metal-binding</keyword>
<reference evidence="9 10" key="1">
    <citation type="journal article" date="2015" name="Genome Announc.">
        <title>Complete Genome Sequence of Methylobacterium aquaticum Strain 22A, Isolated from Racomitrium japonicum Moss.</title>
        <authorList>
            <person name="Tani A."/>
            <person name="Ogura Y."/>
            <person name="Hayashi T."/>
            <person name="Kimbara K."/>
        </authorList>
    </citation>
    <scope>NUCLEOTIDE SEQUENCE [LARGE SCALE GENOMIC DNA]</scope>
    <source>
        <strain evidence="9 10">MA-22A</strain>
    </source>
</reference>
<dbReference type="SMR" id="A0A0C6FQP1"/>
<dbReference type="InterPro" id="IPR011118">
    <property type="entry name" value="Tannase/feruloyl_esterase"/>
</dbReference>
<dbReference type="PANTHER" id="PTHR33938:SF15">
    <property type="entry name" value="FERULOYL ESTERASE B-RELATED"/>
    <property type="match status" value="1"/>
</dbReference>
<keyword evidence="4" id="KW-0732">Signal</keyword>
<sequence length="598" mass="62831">MLNLSRPLRPAQIIAMLSIALPLWLPLQALAQSSGTDIAAAQVPVLAVVKPARACTDLATVALDDIGGAGSRITEAAVTSDGAAPACAVKGMLAPSIGFEVRLPTETWTQRYLQVGCGGLCGNIRLTPGAAEGCLPLQAGDFVVGSTDMGHQGRDASFGDDPQKRADFAHRAQHLTALTAKRLIAAFYGRPQAYAYFTGCSDGGREALVEAQRYPNDFNGIVAGAAAMNFQVQNALFHAWQVRANTGPDGRAILLAGRLQLLHAAVLQACDGLDGIADGLVSDPLACRFDPARIQCASESQDPNTCLTASEVAAARKLYDDPRDPATGERLTVGGPLPGSELAWAGVYVPVGPDQPVFGRFIALEALRNMVFTPNPPAGFVLDDLVFDRALFERLRPLHPLYDATNPDLSPFAAAGGKLILWHGLADPHISPVNTIAYLTALQAQMGKEHAAAFSRLYLFPGMYHCSGGVGPSQVDLLTPMLAWVEAGTPPGAVIARQPERNVASDFGAPGLWGPGGRPAGPSGADRPEAVPRAGAPISSTAILRTRPTYPYPVIATYDGGGDPNRAESFGPGASAATFTMPAWTGADFYRPYAPRER</sequence>
<dbReference type="GO" id="GO:0046872">
    <property type="term" value="F:metal ion binding"/>
    <property type="evidence" value="ECO:0007669"/>
    <property type="project" value="UniProtKB-KW"/>
</dbReference>
<keyword evidence="6" id="KW-0106">Calcium</keyword>
<evidence type="ECO:0000313" key="10">
    <source>
        <dbReference type="Proteomes" id="UP000061432"/>
    </source>
</evidence>
<dbReference type="InterPro" id="IPR029058">
    <property type="entry name" value="AB_hydrolase_fold"/>
</dbReference>
<dbReference type="PANTHER" id="PTHR33938">
    <property type="entry name" value="FERULOYL ESTERASE B-RELATED"/>
    <property type="match status" value="1"/>
</dbReference>
<dbReference type="Proteomes" id="UP000061432">
    <property type="component" value="Chromosome"/>
</dbReference>
<dbReference type="EMBL" id="AP014704">
    <property type="protein sequence ID" value="BAQ47614.1"/>
    <property type="molecule type" value="Genomic_DNA"/>
</dbReference>
<dbReference type="Pfam" id="PF07519">
    <property type="entry name" value="Tannase"/>
    <property type="match status" value="1"/>
</dbReference>
<evidence type="ECO:0000256" key="5">
    <source>
        <dbReference type="ARBA" id="ARBA00022801"/>
    </source>
</evidence>
<comment type="similarity">
    <text evidence="1">Belongs to the tannase family.</text>
</comment>
<evidence type="ECO:0000256" key="8">
    <source>
        <dbReference type="SAM" id="MobiDB-lite"/>
    </source>
</evidence>
<evidence type="ECO:0000256" key="6">
    <source>
        <dbReference type="ARBA" id="ARBA00022837"/>
    </source>
</evidence>
<dbReference type="SUPFAM" id="SSF53474">
    <property type="entry name" value="alpha/beta-Hydrolases"/>
    <property type="match status" value="1"/>
</dbReference>
<dbReference type="KEGG" id="maqu:Maq22A_c23270"/>
<name>A0A0C6FQP1_9HYPH</name>
<evidence type="ECO:0000256" key="2">
    <source>
        <dbReference type="ARBA" id="ARBA00022487"/>
    </source>
</evidence>
<evidence type="ECO:0000313" key="9">
    <source>
        <dbReference type="EMBL" id="BAQ47614.1"/>
    </source>
</evidence>
<accession>A0A0C6FQP1</accession>